<organism evidence="2 3">
    <name type="scientific">Thiopseudomonas alkaliphila</name>
    <dbReference type="NCBI Taxonomy" id="1697053"/>
    <lineage>
        <taxon>Bacteria</taxon>
        <taxon>Pseudomonadati</taxon>
        <taxon>Pseudomonadota</taxon>
        <taxon>Gammaproteobacteria</taxon>
        <taxon>Pseudomonadales</taxon>
        <taxon>Pseudomonadaceae</taxon>
        <taxon>Thiopseudomonas</taxon>
    </lineage>
</organism>
<dbReference type="STRING" id="1697053.AKN87_00120"/>
<dbReference type="EMBL" id="CP012365">
    <property type="protein sequence ID" value="AKX60157.1"/>
    <property type="molecule type" value="Genomic_DNA"/>
</dbReference>
<evidence type="ECO:0000259" key="1">
    <source>
        <dbReference type="Pfam" id="PF03976"/>
    </source>
</evidence>
<dbReference type="PANTHER" id="PTHR34383:SF3">
    <property type="entry name" value="POLYPHOSPHATE:AMP PHOSPHOTRANSFERASE"/>
    <property type="match status" value="1"/>
</dbReference>
<dbReference type="Pfam" id="PF03976">
    <property type="entry name" value="PPK2"/>
    <property type="match status" value="1"/>
</dbReference>
<evidence type="ECO:0000313" key="3">
    <source>
        <dbReference type="Proteomes" id="UP000063953"/>
    </source>
</evidence>
<dbReference type="Gene3D" id="3.40.50.300">
    <property type="entry name" value="P-loop containing nucleotide triphosphate hydrolases"/>
    <property type="match status" value="1"/>
</dbReference>
<dbReference type="InterPro" id="IPR022488">
    <property type="entry name" value="PPK2-related"/>
</dbReference>
<dbReference type="AlphaFoldDB" id="A0A0K1XG63"/>
<keyword evidence="3" id="KW-1185">Reference proteome</keyword>
<dbReference type="SUPFAM" id="SSF52540">
    <property type="entry name" value="P-loop containing nucleoside triphosphate hydrolases"/>
    <property type="match status" value="1"/>
</dbReference>
<accession>A0A0K1XG63</accession>
<dbReference type="InterPro" id="IPR027417">
    <property type="entry name" value="P-loop_NTPase"/>
</dbReference>
<dbReference type="RefSeq" id="WP_053101458.1">
    <property type="nucleotide sequence ID" value="NZ_CP012365.1"/>
</dbReference>
<protein>
    <recommendedName>
        <fullName evidence="1">Polyphosphate kinase-2-related domain-containing protein</fullName>
    </recommendedName>
</protein>
<reference evidence="2 3" key="1">
    <citation type="journal article" date="2015" name="Genome Announc.">
        <title>Genome Sequences of Oblitimonas alkaliphila gen. nov. sp. nov. (Proposed), a Novel Bacterium of the Pseudomonadaceae Family.</title>
        <authorList>
            <person name="Lauer A.C."/>
            <person name="Nicholson A.C."/>
            <person name="Humrighouse B.W."/>
            <person name="Emery B."/>
            <person name="Drobish A."/>
            <person name="Juieng P."/>
            <person name="Loparev V."/>
            <person name="McQuiston J.R."/>
        </authorList>
    </citation>
    <scope>NUCLEOTIDE SEQUENCE [LARGE SCALE GENOMIC DNA]</scope>
    <source>
        <strain evidence="2 3">E5571</strain>
    </source>
</reference>
<feature type="domain" description="Polyphosphate kinase-2-related" evidence="1">
    <location>
        <begin position="50"/>
        <end position="245"/>
    </location>
</feature>
<evidence type="ECO:0000313" key="2">
    <source>
        <dbReference type="EMBL" id="AKX60157.1"/>
    </source>
</evidence>
<sequence length="271" mass="31290">MQRLDDLYAQQLITPANGLASQPDQTFGFERDEADQLSSWIREGFDRQQQLLWANKKPAIVLWLQGADCSGKDGAIRNLLRGLNPQGVIVSDFQKPTAAQQQQHFLSRYQAALPRPGYLSVFNRTPYEGVVSDLADGYINPEQANARLNELLAFEQQLERQQIKLIKVYLHISKAEQKQRLAQRLINPEKHWKVSIADLTGHRHFHSIQHNWQRVIAQSSTESHPWHILPSDHKWLRNLLLAYLLQRTFQQLALSWPKPPLPFSLEELEAI</sequence>
<dbReference type="PANTHER" id="PTHR34383">
    <property type="entry name" value="POLYPHOSPHATE:AMP PHOSPHOTRANSFERASE-RELATED"/>
    <property type="match status" value="1"/>
</dbReference>
<gene>
    <name evidence="2" type="ORF">AKN88_09625</name>
</gene>
<name>A0A0K1XG63_9GAMM</name>
<proteinExistence type="predicted"/>
<dbReference type="Proteomes" id="UP000063953">
    <property type="component" value="Chromosome"/>
</dbReference>